<reference evidence="3 4" key="1">
    <citation type="submission" date="2014-03" db="EMBL/GenBank/DDBJ databases">
        <title>The Genome Sequence of Plasmodium fragile nilgiri.</title>
        <authorList>
            <consortium name="The Broad Institute Genomics Platform"/>
            <consortium name="The Broad Institute Genome Sequencing Center for Infectious Disease"/>
            <person name="Neafsey D."/>
            <person name="Duraisingh M."/>
            <person name="Young S.K."/>
            <person name="Zeng Q."/>
            <person name="Gargeya S."/>
            <person name="Abouelleil A."/>
            <person name="Alvarado L."/>
            <person name="Chapman S.B."/>
            <person name="Gainer-Dewar J."/>
            <person name="Goldberg J."/>
            <person name="Griggs A."/>
            <person name="Gujja S."/>
            <person name="Hansen M."/>
            <person name="Howarth C."/>
            <person name="Imamovic A."/>
            <person name="Larimer J."/>
            <person name="Pearson M."/>
            <person name="Poon T.W."/>
            <person name="Priest M."/>
            <person name="Roberts A."/>
            <person name="Saif S."/>
            <person name="Shea T."/>
            <person name="Sykes S."/>
            <person name="Wortman J."/>
            <person name="Nusbaum C."/>
            <person name="Birren B."/>
        </authorList>
    </citation>
    <scope>NUCLEOTIDE SEQUENCE [LARGE SCALE GENOMIC DNA]</scope>
    <source>
        <strain evidence="4">nilgiri</strain>
    </source>
</reference>
<dbReference type="GeneID" id="24270726"/>
<keyword evidence="4" id="KW-1185">Reference proteome</keyword>
<evidence type="ECO:0000256" key="1">
    <source>
        <dbReference type="SAM" id="Coils"/>
    </source>
</evidence>
<proteinExistence type="predicted"/>
<evidence type="ECO:0008006" key="5">
    <source>
        <dbReference type="Google" id="ProtNLM"/>
    </source>
</evidence>
<protein>
    <recommendedName>
        <fullName evidence="5">Schizont-infected cell agglutination extracellular alpha domain-containing protein</fullName>
    </recommendedName>
</protein>
<organism evidence="3 4">
    <name type="scientific">Plasmodium fragile</name>
    <dbReference type="NCBI Taxonomy" id="5857"/>
    <lineage>
        <taxon>Eukaryota</taxon>
        <taxon>Sar</taxon>
        <taxon>Alveolata</taxon>
        <taxon>Apicomplexa</taxon>
        <taxon>Aconoidasida</taxon>
        <taxon>Haemosporida</taxon>
        <taxon>Plasmodiidae</taxon>
        <taxon>Plasmodium</taxon>
        <taxon>Plasmodium (Plasmodium)</taxon>
    </lineage>
</organism>
<feature type="coiled-coil region" evidence="1">
    <location>
        <begin position="179"/>
        <end position="206"/>
    </location>
</feature>
<keyword evidence="2" id="KW-0732">Signal</keyword>
<feature type="chain" id="PRO_5002343340" description="Schizont-infected cell agglutination extracellular alpha domain-containing protein" evidence="2">
    <location>
        <begin position="17"/>
        <end position="293"/>
    </location>
</feature>
<dbReference type="Proteomes" id="UP000054561">
    <property type="component" value="Unassembled WGS sequence"/>
</dbReference>
<evidence type="ECO:0000313" key="4">
    <source>
        <dbReference type="Proteomes" id="UP000054561"/>
    </source>
</evidence>
<accession>A0A0D9QDN7</accession>
<gene>
    <name evidence="3" type="ORF">AK88_05412</name>
</gene>
<evidence type="ECO:0000313" key="3">
    <source>
        <dbReference type="EMBL" id="KJP84957.1"/>
    </source>
</evidence>
<evidence type="ECO:0000256" key="2">
    <source>
        <dbReference type="SAM" id="SignalP"/>
    </source>
</evidence>
<dbReference type="RefSeq" id="XP_012338437.1">
    <property type="nucleotide sequence ID" value="XM_012483014.1"/>
</dbReference>
<feature type="coiled-coil region" evidence="1">
    <location>
        <begin position="240"/>
        <end position="271"/>
    </location>
</feature>
<dbReference type="VEuPathDB" id="PlasmoDB:AK88_05412"/>
<sequence>MGSVNLAHALAQWVLAAGISDQHQYEDMVWNKTKDVMKEFVDYMNTEDITSYAANCDNTGWEHYAYKKGEKLVTQTVGDRIVCVLMVGALFFMNWGNTTASSKHKEDENSAKITEHLRCIIVHMFGEILNESVCRSRWGIFYAWKQMEEMDSGKESFSAGLINQGTCGREIFPDLKTPNLKLNVQVKKWLAENSRLERRLKQVKGTNTCKTTWQKEWKIADFLNNEKMENKHNLEVTSMVRDVKEAMKEILEELEKHVERGVEQREEAKRAQLGKAWHVPPELDRLEHIRKDK</sequence>
<dbReference type="EMBL" id="KQ001769">
    <property type="protein sequence ID" value="KJP84957.1"/>
    <property type="molecule type" value="Genomic_DNA"/>
</dbReference>
<name>A0A0D9QDN7_PLAFR</name>
<keyword evidence="1" id="KW-0175">Coiled coil</keyword>
<dbReference type="AlphaFoldDB" id="A0A0D9QDN7"/>
<feature type="signal peptide" evidence="2">
    <location>
        <begin position="1"/>
        <end position="16"/>
    </location>
</feature>